<dbReference type="PRINTS" id="PR00153">
    <property type="entry name" value="CSAPPISMRASE"/>
</dbReference>
<comment type="similarity">
    <text evidence="5">Belongs to the cyclophilin-type PPIase family. PPIase H subfamily.</text>
</comment>
<protein>
    <recommendedName>
        <fullName evidence="6">Peptidyl-prolyl cis-trans isomerase</fullName>
        <shortName evidence="6">PPIase</shortName>
        <ecNumber evidence="6">5.2.1.8</ecNumber>
    </recommendedName>
</protein>
<comment type="catalytic activity">
    <reaction evidence="1 6">
        <text>[protein]-peptidylproline (omega=180) = [protein]-peptidylproline (omega=0)</text>
        <dbReference type="Rhea" id="RHEA:16237"/>
        <dbReference type="Rhea" id="RHEA-COMP:10747"/>
        <dbReference type="Rhea" id="RHEA-COMP:10748"/>
        <dbReference type="ChEBI" id="CHEBI:83833"/>
        <dbReference type="ChEBI" id="CHEBI:83834"/>
        <dbReference type="EC" id="5.2.1.8"/>
    </reaction>
</comment>
<dbReference type="InterPro" id="IPR002130">
    <property type="entry name" value="Cyclophilin-type_PPIase_dom"/>
</dbReference>
<dbReference type="EC" id="5.2.1.8" evidence="6"/>
<dbReference type="PROSITE" id="PS00170">
    <property type="entry name" value="CSA_PPIASE_1"/>
    <property type="match status" value="1"/>
</dbReference>
<keyword evidence="3 6" id="KW-0697">Rotamase</keyword>
<reference evidence="8 9" key="1">
    <citation type="submission" date="2018-10" db="EMBL/GenBank/DDBJ databases">
        <title>Fifty Aureobasidium pullulans genomes reveal a recombining polyextremotolerant generalist.</title>
        <authorList>
            <person name="Gostincar C."/>
            <person name="Turk M."/>
            <person name="Zajc J."/>
            <person name="Gunde-Cimerman N."/>
        </authorList>
    </citation>
    <scope>NUCLEOTIDE SEQUENCE [LARGE SCALE GENOMIC DNA]</scope>
    <source>
        <strain evidence="8 9">EXF-11900</strain>
    </source>
</reference>
<dbReference type="AlphaFoldDB" id="A0A4S8SZD7"/>
<sequence length="213" mass="23110">MISGAQHQHVGSITLSDSFTLCLLSSSDSSHTLLENMAASASPNPVVFFDITVGGEPLGRIKMELFHDVVPKTAENFRQYCTGETKNHLGHPQGYKGCKFHRVIPNFMIQGGDFLNGDGTGSASIYGTKAFADENFNLRHDVAGLLSMANSGPNTNGCQFFITTVPLPHLNNKHVVFGKIVDGMEVVRKIENVRTNVTDKPIQDVAISQCGEM</sequence>
<evidence type="ECO:0000256" key="6">
    <source>
        <dbReference type="RuleBase" id="RU363019"/>
    </source>
</evidence>
<dbReference type="InterPro" id="IPR029000">
    <property type="entry name" value="Cyclophilin-like_dom_sf"/>
</dbReference>
<dbReference type="InterPro" id="IPR020892">
    <property type="entry name" value="Cyclophilin-type_PPIase_CS"/>
</dbReference>
<dbReference type="Proteomes" id="UP000304951">
    <property type="component" value="Unassembled WGS sequence"/>
</dbReference>
<dbReference type="InterPro" id="IPR024936">
    <property type="entry name" value="Cyclophilin-type_PPIase"/>
</dbReference>
<evidence type="ECO:0000256" key="5">
    <source>
        <dbReference type="ARBA" id="ARBA00038512"/>
    </source>
</evidence>
<keyword evidence="4 6" id="KW-0413">Isomerase</keyword>
<evidence type="ECO:0000256" key="3">
    <source>
        <dbReference type="ARBA" id="ARBA00023110"/>
    </source>
</evidence>
<proteinExistence type="inferred from homology"/>
<organism evidence="8 9">
    <name type="scientific">Aureobasidium pullulans</name>
    <name type="common">Black yeast</name>
    <name type="synonym">Pullularia pullulans</name>
    <dbReference type="NCBI Taxonomy" id="5580"/>
    <lineage>
        <taxon>Eukaryota</taxon>
        <taxon>Fungi</taxon>
        <taxon>Dikarya</taxon>
        <taxon>Ascomycota</taxon>
        <taxon>Pezizomycotina</taxon>
        <taxon>Dothideomycetes</taxon>
        <taxon>Dothideomycetidae</taxon>
        <taxon>Dothideales</taxon>
        <taxon>Saccotheciaceae</taxon>
        <taxon>Aureobasidium</taxon>
    </lineage>
</organism>
<dbReference type="Pfam" id="PF00160">
    <property type="entry name" value="Pro_isomerase"/>
    <property type="match status" value="1"/>
</dbReference>
<dbReference type="EMBL" id="QZAF01000015">
    <property type="protein sequence ID" value="THV76710.1"/>
    <property type="molecule type" value="Genomic_DNA"/>
</dbReference>
<dbReference type="PANTHER" id="PTHR11071">
    <property type="entry name" value="PEPTIDYL-PROLYL CIS-TRANS ISOMERASE"/>
    <property type="match status" value="1"/>
</dbReference>
<feature type="domain" description="PPIase cyclophilin-type" evidence="7">
    <location>
        <begin position="48"/>
        <end position="212"/>
    </location>
</feature>
<comment type="function">
    <text evidence="2 6">PPIases accelerate the folding of proteins. It catalyzes the cis-trans isomerization of proline imidic peptide bonds in oligopeptides.</text>
</comment>
<accession>A0A4S8SZD7</accession>
<gene>
    <name evidence="8" type="ORF">D6D28_00889</name>
</gene>
<comment type="caution">
    <text evidence="8">The sequence shown here is derived from an EMBL/GenBank/DDBJ whole genome shotgun (WGS) entry which is preliminary data.</text>
</comment>
<dbReference type="GO" id="GO:0003755">
    <property type="term" value="F:peptidyl-prolyl cis-trans isomerase activity"/>
    <property type="evidence" value="ECO:0007669"/>
    <property type="project" value="UniProtKB-UniRule"/>
</dbReference>
<name>A0A4S8SZD7_AURPU</name>
<dbReference type="CDD" id="cd01926">
    <property type="entry name" value="cyclophilin_ABH_like"/>
    <property type="match status" value="1"/>
</dbReference>
<dbReference type="GO" id="GO:0016018">
    <property type="term" value="F:cyclosporin A binding"/>
    <property type="evidence" value="ECO:0007669"/>
    <property type="project" value="TreeGrafter"/>
</dbReference>
<evidence type="ECO:0000256" key="1">
    <source>
        <dbReference type="ARBA" id="ARBA00000971"/>
    </source>
</evidence>
<evidence type="ECO:0000259" key="7">
    <source>
        <dbReference type="PROSITE" id="PS50072"/>
    </source>
</evidence>
<dbReference type="PIRSF" id="PIRSF001467">
    <property type="entry name" value="Peptidylpro_ismrse"/>
    <property type="match status" value="1"/>
</dbReference>
<evidence type="ECO:0000313" key="8">
    <source>
        <dbReference type="EMBL" id="THV76710.1"/>
    </source>
</evidence>
<evidence type="ECO:0000313" key="9">
    <source>
        <dbReference type="Proteomes" id="UP000304951"/>
    </source>
</evidence>
<dbReference type="PROSITE" id="PS50072">
    <property type="entry name" value="CSA_PPIASE_2"/>
    <property type="match status" value="1"/>
</dbReference>
<dbReference type="FunFam" id="2.40.100.10:FF:000035">
    <property type="entry name" value="Peptidyl-prolyl cis-trans isomerase"/>
    <property type="match status" value="1"/>
</dbReference>
<dbReference type="PANTHER" id="PTHR11071:SF561">
    <property type="entry name" value="PEPTIDYL-PROLYL CIS-TRANS ISOMERASE D-RELATED"/>
    <property type="match status" value="1"/>
</dbReference>
<dbReference type="SUPFAM" id="SSF50891">
    <property type="entry name" value="Cyclophilin-like"/>
    <property type="match status" value="1"/>
</dbReference>
<evidence type="ECO:0000256" key="4">
    <source>
        <dbReference type="ARBA" id="ARBA00023235"/>
    </source>
</evidence>
<evidence type="ECO:0000256" key="2">
    <source>
        <dbReference type="ARBA" id="ARBA00002388"/>
    </source>
</evidence>
<dbReference type="GO" id="GO:0005737">
    <property type="term" value="C:cytoplasm"/>
    <property type="evidence" value="ECO:0007669"/>
    <property type="project" value="TreeGrafter"/>
</dbReference>
<dbReference type="Gene3D" id="2.40.100.10">
    <property type="entry name" value="Cyclophilin-like"/>
    <property type="match status" value="1"/>
</dbReference>
<dbReference type="GO" id="GO:0006457">
    <property type="term" value="P:protein folding"/>
    <property type="evidence" value="ECO:0007669"/>
    <property type="project" value="InterPro"/>
</dbReference>